<dbReference type="InterPro" id="IPR051267">
    <property type="entry name" value="STEAP_metalloreductase"/>
</dbReference>
<dbReference type="EMBL" id="VBAJ01000147">
    <property type="protein sequence ID" value="TMJ07841.1"/>
    <property type="molecule type" value="Genomic_DNA"/>
</dbReference>
<dbReference type="Pfam" id="PF03807">
    <property type="entry name" value="F420_oxidored"/>
    <property type="match status" value="1"/>
</dbReference>
<evidence type="ECO:0000256" key="1">
    <source>
        <dbReference type="ARBA" id="ARBA00023002"/>
    </source>
</evidence>
<sequence length="215" mass="22864">MKIGVLGTGMVGQTIGTKLVRMSQDVMMGSRSSTNEKAAAWVKANGPKASAGTFADAAKFGEILFNCTHGVASLDALKLAGAENMKGKILIDVANPLDFSKGMPPTLSVSNTDSLGEQIQRAFPDVKVVKSLNTMNCKLMVNPSLVRGDHDVFISGNDQTAKSRVTEILKNWFGWKSVVDLGDIGSARGAEQLLPLWVRLVGALGTANFNLKIVK</sequence>
<organism evidence="3 4">
    <name type="scientific">Candidatus Segetimicrobium genomatis</name>
    <dbReference type="NCBI Taxonomy" id="2569760"/>
    <lineage>
        <taxon>Bacteria</taxon>
        <taxon>Bacillati</taxon>
        <taxon>Candidatus Sysuimicrobiota</taxon>
        <taxon>Candidatus Sysuimicrobiia</taxon>
        <taxon>Candidatus Sysuimicrobiales</taxon>
        <taxon>Candidatus Segetimicrobiaceae</taxon>
        <taxon>Candidatus Segetimicrobium</taxon>
    </lineage>
</organism>
<dbReference type="SUPFAM" id="SSF51735">
    <property type="entry name" value="NAD(P)-binding Rossmann-fold domains"/>
    <property type="match status" value="1"/>
</dbReference>
<dbReference type="GO" id="GO:0016491">
    <property type="term" value="F:oxidoreductase activity"/>
    <property type="evidence" value="ECO:0007669"/>
    <property type="project" value="UniProtKB-KW"/>
</dbReference>
<dbReference type="Proteomes" id="UP000318661">
    <property type="component" value="Unassembled WGS sequence"/>
</dbReference>
<evidence type="ECO:0000313" key="3">
    <source>
        <dbReference type="EMBL" id="TMJ07841.1"/>
    </source>
</evidence>
<proteinExistence type="predicted"/>
<dbReference type="PANTHER" id="PTHR14239">
    <property type="entry name" value="DUDULIN-RELATED"/>
    <property type="match status" value="1"/>
</dbReference>
<reference evidence="3 4" key="1">
    <citation type="journal article" date="2019" name="Nat. Microbiol.">
        <title>Mediterranean grassland soil C-N compound turnover is dependent on rainfall and depth, and is mediated by genomically divergent microorganisms.</title>
        <authorList>
            <person name="Diamond S."/>
            <person name="Andeer P.F."/>
            <person name="Li Z."/>
            <person name="Crits-Christoph A."/>
            <person name="Burstein D."/>
            <person name="Anantharaman K."/>
            <person name="Lane K.R."/>
            <person name="Thomas B.C."/>
            <person name="Pan C."/>
            <person name="Northen T.R."/>
            <person name="Banfield J.F."/>
        </authorList>
    </citation>
    <scope>NUCLEOTIDE SEQUENCE [LARGE SCALE GENOMIC DNA]</scope>
    <source>
        <strain evidence="3">NP_2</strain>
    </source>
</reference>
<dbReference type="InterPro" id="IPR028939">
    <property type="entry name" value="P5C_Rdtase_cat_N"/>
</dbReference>
<name>A0A537LIJ3_9BACT</name>
<comment type="caution">
    <text evidence="3">The sequence shown here is derived from an EMBL/GenBank/DDBJ whole genome shotgun (WGS) entry which is preliminary data.</text>
</comment>
<dbReference type="AlphaFoldDB" id="A0A537LIJ3"/>
<evidence type="ECO:0000259" key="2">
    <source>
        <dbReference type="Pfam" id="PF03807"/>
    </source>
</evidence>
<feature type="domain" description="Pyrroline-5-carboxylate reductase catalytic N-terminal" evidence="2">
    <location>
        <begin position="2"/>
        <end position="96"/>
    </location>
</feature>
<dbReference type="Gene3D" id="3.40.50.720">
    <property type="entry name" value="NAD(P)-binding Rossmann-like Domain"/>
    <property type="match status" value="1"/>
</dbReference>
<protein>
    <submittedName>
        <fullName evidence="3">NADP oxidoreductase</fullName>
    </submittedName>
</protein>
<gene>
    <name evidence="3" type="ORF">E6G99_05585</name>
</gene>
<accession>A0A537LIJ3</accession>
<keyword evidence="1" id="KW-0560">Oxidoreductase</keyword>
<evidence type="ECO:0000313" key="4">
    <source>
        <dbReference type="Proteomes" id="UP000318661"/>
    </source>
</evidence>
<dbReference type="InterPro" id="IPR036291">
    <property type="entry name" value="NAD(P)-bd_dom_sf"/>
</dbReference>